<evidence type="ECO:0000256" key="1">
    <source>
        <dbReference type="SAM" id="SignalP"/>
    </source>
</evidence>
<name>A0A6M1TJP6_9BACT</name>
<keyword evidence="3" id="KW-1185">Reference proteome</keyword>
<feature type="chain" id="PRO_5026943590" evidence="1">
    <location>
        <begin position="21"/>
        <end position="265"/>
    </location>
</feature>
<gene>
    <name evidence="2" type="ORF">G3569_10665</name>
</gene>
<protein>
    <submittedName>
        <fullName evidence="2">Uncharacterized protein</fullName>
    </submittedName>
</protein>
<dbReference type="Proteomes" id="UP000479132">
    <property type="component" value="Unassembled WGS sequence"/>
</dbReference>
<sequence>MRRLLIIAFLVGVFTSISVAQTALNDYKKMDYISVEKENIQQFLNLFEQELQKTYKKLVESGAIKSWALYHAKFPGGEENNYDFISIITASDVDSLLNLFNDIKDPPFIPASFADNLSQKVALNCSVIKSEIWKVENIASGEKADKAPGKYVSMDYMEVAPGKGADYLMLEEEIAKPIHQERINRGKMDEWHAYSLIAPSGLQYGYNFGTANFFENVSDLEFGFTDEIMKQTMDENADVTELFDTIYETRDRMRVELWERYLYVN</sequence>
<evidence type="ECO:0000313" key="2">
    <source>
        <dbReference type="EMBL" id="NGP88820.1"/>
    </source>
</evidence>
<evidence type="ECO:0000313" key="3">
    <source>
        <dbReference type="Proteomes" id="UP000479132"/>
    </source>
</evidence>
<proteinExistence type="predicted"/>
<comment type="caution">
    <text evidence="2">The sequence shown here is derived from an EMBL/GenBank/DDBJ whole genome shotgun (WGS) entry which is preliminary data.</text>
</comment>
<keyword evidence="1" id="KW-0732">Signal</keyword>
<accession>A0A6M1TJP6</accession>
<dbReference type="AlphaFoldDB" id="A0A6M1TJP6"/>
<feature type="signal peptide" evidence="1">
    <location>
        <begin position="1"/>
        <end position="20"/>
    </location>
</feature>
<reference evidence="2 3" key="1">
    <citation type="submission" date="2020-02" db="EMBL/GenBank/DDBJ databases">
        <title>Aliifodinibius halophilus 2W32, complete genome.</title>
        <authorList>
            <person name="Li Y."/>
            <person name="Wu S."/>
        </authorList>
    </citation>
    <scope>NUCLEOTIDE SEQUENCE [LARGE SCALE GENOMIC DNA]</scope>
    <source>
        <strain evidence="2 3">2W32</strain>
    </source>
</reference>
<organism evidence="2 3">
    <name type="scientific">Fodinibius halophilus</name>
    <dbReference type="NCBI Taxonomy" id="1736908"/>
    <lineage>
        <taxon>Bacteria</taxon>
        <taxon>Pseudomonadati</taxon>
        <taxon>Balneolota</taxon>
        <taxon>Balneolia</taxon>
        <taxon>Balneolales</taxon>
        <taxon>Balneolaceae</taxon>
        <taxon>Fodinibius</taxon>
    </lineage>
</organism>
<dbReference type="EMBL" id="JAALLS010000012">
    <property type="protein sequence ID" value="NGP88820.1"/>
    <property type="molecule type" value="Genomic_DNA"/>
</dbReference>
<dbReference type="RefSeq" id="WP_165268929.1">
    <property type="nucleotide sequence ID" value="NZ_JAALLS010000012.1"/>
</dbReference>